<sequence>MTIDSCQNGTIGGTPRAVKRPAHVKAPAGWTKSAVPVPAPIHEDKAEDQPGGRNPVRYGDWELKGVAVDF</sequence>
<evidence type="ECO:0008006" key="5">
    <source>
        <dbReference type="Google" id="ProtNLM"/>
    </source>
</evidence>
<dbReference type="OrthoDB" id="8481828at2"/>
<dbReference type="HOGENOM" id="CLU_160299_2_1_5"/>
<name>A0A0A7PFP9_9SPHN</name>
<proteinExistence type="inferred from homology"/>
<dbReference type="KEGG" id="sphk:SKP52_10200"/>
<gene>
    <name evidence="3" type="ORF">SKP52_10200</name>
</gene>
<feature type="compositionally biased region" description="Basic and acidic residues" evidence="2">
    <location>
        <begin position="41"/>
        <end position="50"/>
    </location>
</feature>
<dbReference type="RefSeq" id="WP_052208068.1">
    <property type="nucleotide sequence ID" value="NZ_CP009122.1"/>
</dbReference>
<protein>
    <recommendedName>
        <fullName evidence="5">DUF1674 domain-containing protein</fullName>
    </recommendedName>
</protein>
<evidence type="ECO:0000313" key="3">
    <source>
        <dbReference type="EMBL" id="AJA08946.1"/>
    </source>
</evidence>
<evidence type="ECO:0000256" key="2">
    <source>
        <dbReference type="SAM" id="MobiDB-lite"/>
    </source>
</evidence>
<accession>A0A0A7PFP9</accession>
<dbReference type="AlphaFoldDB" id="A0A0A7PFP9"/>
<evidence type="ECO:0000256" key="1">
    <source>
        <dbReference type="ARBA" id="ARBA00005701"/>
    </source>
</evidence>
<dbReference type="InterPro" id="IPR012875">
    <property type="entry name" value="SDHF4"/>
</dbReference>
<dbReference type="Pfam" id="PF07896">
    <property type="entry name" value="DUF1674"/>
    <property type="match status" value="1"/>
</dbReference>
<dbReference type="STRING" id="1515612.SKP52_10200"/>
<dbReference type="Proteomes" id="UP000030907">
    <property type="component" value="Chromosome"/>
</dbReference>
<keyword evidence="4" id="KW-1185">Reference proteome</keyword>
<feature type="region of interest" description="Disordered" evidence="2">
    <location>
        <begin position="1"/>
        <end position="58"/>
    </location>
</feature>
<organism evidence="3 4">
    <name type="scientific">Sphingopyxis fribergensis</name>
    <dbReference type="NCBI Taxonomy" id="1515612"/>
    <lineage>
        <taxon>Bacteria</taxon>
        <taxon>Pseudomonadati</taxon>
        <taxon>Pseudomonadota</taxon>
        <taxon>Alphaproteobacteria</taxon>
        <taxon>Sphingomonadales</taxon>
        <taxon>Sphingomonadaceae</taxon>
        <taxon>Sphingopyxis</taxon>
    </lineage>
</organism>
<evidence type="ECO:0000313" key="4">
    <source>
        <dbReference type="Proteomes" id="UP000030907"/>
    </source>
</evidence>
<dbReference type="EMBL" id="CP009122">
    <property type="protein sequence ID" value="AJA08946.1"/>
    <property type="molecule type" value="Genomic_DNA"/>
</dbReference>
<reference evidence="3 4" key="1">
    <citation type="journal article" date="2015" name="Int. J. Syst. Evol. Microbiol.">
        <title>Description of Sphingopyxis fribergensis sp. nov. - a soil bacterium with the ability to degrade styrene and phenylacetic acid.</title>
        <authorList>
            <person name="Oelschlagel M."/>
            <person name="Ruckert C."/>
            <person name="Kalinowski J."/>
            <person name="Schmidt G."/>
            <person name="Schlomann M."/>
            <person name="Tischler D."/>
        </authorList>
    </citation>
    <scope>NUCLEOTIDE SEQUENCE [LARGE SCALE GENOMIC DNA]</scope>
    <source>
        <strain evidence="3 4">Kp5.2</strain>
    </source>
</reference>
<comment type="similarity">
    <text evidence="1">Belongs to the SDHAF4 family.</text>
</comment>